<dbReference type="InterPro" id="IPR015915">
    <property type="entry name" value="Kelch-typ_b-propeller"/>
</dbReference>
<evidence type="ECO:0000256" key="2">
    <source>
        <dbReference type="ARBA" id="ARBA00022737"/>
    </source>
</evidence>
<dbReference type="SUPFAM" id="SSF117281">
    <property type="entry name" value="Kelch motif"/>
    <property type="match status" value="1"/>
</dbReference>
<organism evidence="4 5">
    <name type="scientific">Ambispora leptoticha</name>
    <dbReference type="NCBI Taxonomy" id="144679"/>
    <lineage>
        <taxon>Eukaryota</taxon>
        <taxon>Fungi</taxon>
        <taxon>Fungi incertae sedis</taxon>
        <taxon>Mucoromycota</taxon>
        <taxon>Glomeromycotina</taxon>
        <taxon>Glomeromycetes</taxon>
        <taxon>Archaeosporales</taxon>
        <taxon>Ambisporaceae</taxon>
        <taxon>Ambispora</taxon>
    </lineage>
</organism>
<sequence length="465" mass="53308">MSATCSSVKPISSNTDDNNENNKGNSKNDFFTKLAIEVLHFILNELDEKDQFNLALSCKWLYRVFRIYYFGIVTPKWEPFESTTADGKYYGPPAANYRDGVLLNGVLYIPILVAEAPICWLLDFKRLVIKWKKVEISMNLDNKNDYQPLRNTVSTVLRDLIYIFGGETLAGEPSNIFYELDTKNMILRTVCFNGDVLPSAKMWHSFDKIDDQHVALFGGRSSMTDDSTSKDGIKSCSSFYDTKDFYLYSDVEKSWLKYPDVNHGLPYARSAHSSLVVGYSLYIYGGQQISLNISSSQSDIHDNEDLWEFSFESNTRNIKNNFLQNKWKKLFSPRISTSSFFGPDNNGDWKETTGKITGKRRGAAMFTIGKKIAILGGYEKDNWMYEDNCNIVRPWEMCKLYSPEKRIWNHIRITGIPEMECIAIAKDQSGRPENVFVIGRTKGDNNDENDRDKGKLVMGWIRDNS</sequence>
<dbReference type="AlphaFoldDB" id="A0A9N8VML0"/>
<reference evidence="4" key="1">
    <citation type="submission" date="2021-06" db="EMBL/GenBank/DDBJ databases">
        <authorList>
            <person name="Kallberg Y."/>
            <person name="Tangrot J."/>
            <person name="Rosling A."/>
        </authorList>
    </citation>
    <scope>NUCLEOTIDE SEQUENCE</scope>
    <source>
        <strain evidence="4">FL130A</strain>
    </source>
</reference>
<keyword evidence="2" id="KW-0677">Repeat</keyword>
<evidence type="ECO:0000313" key="5">
    <source>
        <dbReference type="Proteomes" id="UP000789508"/>
    </source>
</evidence>
<keyword evidence="1" id="KW-0880">Kelch repeat</keyword>
<dbReference type="PANTHER" id="PTHR46093:SF18">
    <property type="entry name" value="FIBRONECTIN TYPE-III DOMAIN-CONTAINING PROTEIN"/>
    <property type="match status" value="1"/>
</dbReference>
<dbReference type="Gene3D" id="2.120.10.80">
    <property type="entry name" value="Kelch-type beta propeller"/>
    <property type="match status" value="1"/>
</dbReference>
<evidence type="ECO:0000256" key="1">
    <source>
        <dbReference type="ARBA" id="ARBA00022441"/>
    </source>
</evidence>
<feature type="compositionally biased region" description="Polar residues" evidence="3">
    <location>
        <begin position="1"/>
        <end position="11"/>
    </location>
</feature>
<dbReference type="OrthoDB" id="10250130at2759"/>
<evidence type="ECO:0000256" key="3">
    <source>
        <dbReference type="SAM" id="MobiDB-lite"/>
    </source>
</evidence>
<dbReference type="InterPro" id="IPR036047">
    <property type="entry name" value="F-box-like_dom_sf"/>
</dbReference>
<dbReference type="Proteomes" id="UP000789508">
    <property type="component" value="Unassembled WGS sequence"/>
</dbReference>
<feature type="region of interest" description="Disordered" evidence="3">
    <location>
        <begin position="1"/>
        <end position="24"/>
    </location>
</feature>
<comment type="caution">
    <text evidence="4">The sequence shown here is derived from an EMBL/GenBank/DDBJ whole genome shotgun (WGS) entry which is preliminary data.</text>
</comment>
<protein>
    <submittedName>
        <fullName evidence="4">4205_t:CDS:1</fullName>
    </submittedName>
</protein>
<dbReference type="Pfam" id="PF24681">
    <property type="entry name" value="Kelch_KLHDC2_KLHL20_DRC7"/>
    <property type="match status" value="1"/>
</dbReference>
<dbReference type="SUPFAM" id="SSF81383">
    <property type="entry name" value="F-box domain"/>
    <property type="match status" value="1"/>
</dbReference>
<dbReference type="EMBL" id="CAJVPS010000170">
    <property type="protein sequence ID" value="CAG8460585.1"/>
    <property type="molecule type" value="Genomic_DNA"/>
</dbReference>
<gene>
    <name evidence="4" type="ORF">ALEPTO_LOCUS1514</name>
</gene>
<keyword evidence="5" id="KW-1185">Reference proteome</keyword>
<accession>A0A9N8VML0</accession>
<evidence type="ECO:0000313" key="4">
    <source>
        <dbReference type="EMBL" id="CAG8460585.1"/>
    </source>
</evidence>
<dbReference type="PANTHER" id="PTHR46093">
    <property type="entry name" value="ACYL-COA-BINDING DOMAIN-CONTAINING PROTEIN 5"/>
    <property type="match status" value="1"/>
</dbReference>
<feature type="compositionally biased region" description="Low complexity" evidence="3">
    <location>
        <begin position="12"/>
        <end position="24"/>
    </location>
</feature>
<proteinExistence type="predicted"/>
<name>A0A9N8VML0_9GLOM</name>